<comment type="caution">
    <text evidence="2">The sequence shown here is derived from an EMBL/GenBank/DDBJ whole genome shotgun (WGS) entry which is preliminary data.</text>
</comment>
<accession>A0A9X4P1Z5</accession>
<evidence type="ECO:0000313" key="2">
    <source>
        <dbReference type="EMBL" id="MDG6146438.1"/>
    </source>
</evidence>
<reference evidence="2" key="1">
    <citation type="submission" date="2022-06" db="EMBL/GenBank/DDBJ databases">
        <title>Lactococcus from bovine mastitis in China.</title>
        <authorList>
            <person name="Lin Y."/>
            <person name="Han B."/>
        </authorList>
    </citation>
    <scope>NUCLEOTIDE SEQUENCE</scope>
    <source>
        <strain evidence="2">Ningxia-I-26</strain>
    </source>
</reference>
<keyword evidence="3" id="KW-1185">Reference proteome</keyword>
<evidence type="ECO:0000313" key="3">
    <source>
        <dbReference type="Proteomes" id="UP001153199"/>
    </source>
</evidence>
<sequence>LLSALLLAFSPNVWFFGETAFSDVPSMVLVVFACALLLRGCRSDTAFFAGAIVLAGSAGMRPQNLAIGFAPVVIA</sequence>
<proteinExistence type="predicted"/>
<dbReference type="Proteomes" id="UP001153199">
    <property type="component" value="Unassembled WGS sequence"/>
</dbReference>
<feature type="transmembrane region" description="Helical" evidence="1">
    <location>
        <begin position="20"/>
        <end position="38"/>
    </location>
</feature>
<evidence type="ECO:0000256" key="1">
    <source>
        <dbReference type="SAM" id="Phobius"/>
    </source>
</evidence>
<dbReference type="AlphaFoldDB" id="A0A9X4P1Z5"/>
<protein>
    <recommendedName>
        <fullName evidence="4">Glycosyltransferase RgtA/B/C/D-like domain-containing protein</fullName>
    </recommendedName>
</protein>
<evidence type="ECO:0008006" key="4">
    <source>
        <dbReference type="Google" id="ProtNLM"/>
    </source>
</evidence>
<feature type="non-terminal residue" evidence="2">
    <location>
        <position position="1"/>
    </location>
</feature>
<dbReference type="EMBL" id="JAMWFV010000233">
    <property type="protein sequence ID" value="MDG6146438.1"/>
    <property type="molecule type" value="Genomic_DNA"/>
</dbReference>
<keyword evidence="1" id="KW-0812">Transmembrane</keyword>
<dbReference type="RefSeq" id="WP_279369229.1">
    <property type="nucleotide sequence ID" value="NZ_JAMWFV010000233.1"/>
</dbReference>
<keyword evidence="1" id="KW-1133">Transmembrane helix</keyword>
<keyword evidence="1" id="KW-0472">Membrane</keyword>
<feature type="non-terminal residue" evidence="2">
    <location>
        <position position="75"/>
    </location>
</feature>
<name>A0A9X4P1Z5_9LACT</name>
<gene>
    <name evidence="2" type="ORF">NF717_12415</name>
</gene>
<organism evidence="2 3">
    <name type="scientific">Lactococcus formosensis</name>
    <dbReference type="NCBI Taxonomy" id="1281486"/>
    <lineage>
        <taxon>Bacteria</taxon>
        <taxon>Bacillati</taxon>
        <taxon>Bacillota</taxon>
        <taxon>Bacilli</taxon>
        <taxon>Lactobacillales</taxon>
        <taxon>Streptococcaceae</taxon>
        <taxon>Lactococcus</taxon>
    </lineage>
</organism>